<feature type="compositionally biased region" description="Low complexity" evidence="2">
    <location>
        <begin position="187"/>
        <end position="206"/>
    </location>
</feature>
<evidence type="ECO:0000256" key="2">
    <source>
        <dbReference type="SAM" id="MobiDB-lite"/>
    </source>
</evidence>
<dbReference type="InterPro" id="IPR000504">
    <property type="entry name" value="RRM_dom"/>
</dbReference>
<dbReference type="VEuPathDB" id="CryptoDB:Cvel_5158"/>
<gene>
    <name evidence="4" type="ORF">Cvel_5158</name>
</gene>
<dbReference type="EMBL" id="CDMZ01001513">
    <property type="protein sequence ID" value="CEM33719.1"/>
    <property type="molecule type" value="Genomic_DNA"/>
</dbReference>
<feature type="region of interest" description="Disordered" evidence="2">
    <location>
        <begin position="175"/>
        <end position="367"/>
    </location>
</feature>
<feature type="compositionally biased region" description="Low complexity" evidence="2">
    <location>
        <begin position="512"/>
        <end position="545"/>
    </location>
</feature>
<feature type="compositionally biased region" description="Low complexity" evidence="2">
    <location>
        <begin position="922"/>
        <end position="936"/>
    </location>
</feature>
<evidence type="ECO:0000256" key="1">
    <source>
        <dbReference type="PROSITE-ProRule" id="PRU00176"/>
    </source>
</evidence>
<feature type="region of interest" description="Disordered" evidence="2">
    <location>
        <begin position="643"/>
        <end position="673"/>
    </location>
</feature>
<accession>A0A0G4GTB2</accession>
<feature type="compositionally biased region" description="Low complexity" evidence="2">
    <location>
        <begin position="755"/>
        <end position="764"/>
    </location>
</feature>
<evidence type="ECO:0000313" key="4">
    <source>
        <dbReference type="EMBL" id="CEM33719.1"/>
    </source>
</evidence>
<feature type="region of interest" description="Disordered" evidence="2">
    <location>
        <begin position="512"/>
        <end position="604"/>
    </location>
</feature>
<feature type="region of interest" description="Disordered" evidence="2">
    <location>
        <begin position="1"/>
        <end position="26"/>
    </location>
</feature>
<feature type="compositionally biased region" description="Polar residues" evidence="2">
    <location>
        <begin position="765"/>
        <end position="783"/>
    </location>
</feature>
<feature type="region of interest" description="Disordered" evidence="2">
    <location>
        <begin position="739"/>
        <end position="789"/>
    </location>
</feature>
<feature type="compositionally biased region" description="Polar residues" evidence="2">
    <location>
        <begin position="460"/>
        <end position="472"/>
    </location>
</feature>
<feature type="compositionally biased region" description="Low complexity" evidence="2">
    <location>
        <begin position="314"/>
        <end position="328"/>
    </location>
</feature>
<dbReference type="SUPFAM" id="SSF54928">
    <property type="entry name" value="RNA-binding domain, RBD"/>
    <property type="match status" value="1"/>
</dbReference>
<evidence type="ECO:0000259" key="3">
    <source>
        <dbReference type="PROSITE" id="PS50102"/>
    </source>
</evidence>
<feature type="region of interest" description="Disordered" evidence="2">
    <location>
        <begin position="406"/>
        <end position="495"/>
    </location>
</feature>
<dbReference type="InterPro" id="IPR012677">
    <property type="entry name" value="Nucleotide-bd_a/b_plait_sf"/>
</dbReference>
<protein>
    <recommendedName>
        <fullName evidence="3">RRM domain-containing protein</fullName>
    </recommendedName>
</protein>
<feature type="compositionally biased region" description="Low complexity" evidence="2">
    <location>
        <begin position="862"/>
        <end position="880"/>
    </location>
</feature>
<dbReference type="PROSITE" id="PS50102">
    <property type="entry name" value="RRM"/>
    <property type="match status" value="1"/>
</dbReference>
<feature type="compositionally biased region" description="Polar residues" evidence="2">
    <location>
        <begin position="275"/>
        <end position="290"/>
    </location>
</feature>
<dbReference type="Gene3D" id="3.30.70.330">
    <property type="match status" value="1"/>
</dbReference>
<dbReference type="CDD" id="cd00590">
    <property type="entry name" value="RRM_SF"/>
    <property type="match status" value="1"/>
</dbReference>
<feature type="compositionally biased region" description="Low complexity" evidence="2">
    <location>
        <begin position="564"/>
        <end position="577"/>
    </location>
</feature>
<proteinExistence type="predicted"/>
<organism evidence="4">
    <name type="scientific">Chromera velia CCMP2878</name>
    <dbReference type="NCBI Taxonomy" id="1169474"/>
    <lineage>
        <taxon>Eukaryota</taxon>
        <taxon>Sar</taxon>
        <taxon>Alveolata</taxon>
        <taxon>Colpodellida</taxon>
        <taxon>Chromeraceae</taxon>
        <taxon>Chromera</taxon>
    </lineage>
</organism>
<feature type="compositionally biased region" description="Gly residues" evidence="2">
    <location>
        <begin position="909"/>
        <end position="921"/>
    </location>
</feature>
<feature type="compositionally biased region" description="Polar residues" evidence="2">
    <location>
        <begin position="595"/>
        <end position="604"/>
    </location>
</feature>
<feature type="compositionally biased region" description="Low complexity" evidence="2">
    <location>
        <begin position="413"/>
        <end position="426"/>
    </location>
</feature>
<feature type="domain" description="RRM" evidence="3">
    <location>
        <begin position="969"/>
        <end position="1059"/>
    </location>
</feature>
<keyword evidence="1" id="KW-0694">RNA-binding</keyword>
<feature type="compositionally biased region" description="Basic and acidic residues" evidence="2">
    <location>
        <begin position="946"/>
        <end position="956"/>
    </location>
</feature>
<reference evidence="4" key="1">
    <citation type="submission" date="2014-11" db="EMBL/GenBank/DDBJ databases">
        <authorList>
            <person name="Otto D Thomas"/>
            <person name="Naeem Raeece"/>
        </authorList>
    </citation>
    <scope>NUCLEOTIDE SEQUENCE</scope>
</reference>
<dbReference type="InterPro" id="IPR035979">
    <property type="entry name" value="RBD_domain_sf"/>
</dbReference>
<name>A0A0G4GTB2_9ALVE</name>
<dbReference type="GO" id="GO:0003723">
    <property type="term" value="F:RNA binding"/>
    <property type="evidence" value="ECO:0007669"/>
    <property type="project" value="UniProtKB-UniRule"/>
</dbReference>
<dbReference type="AlphaFoldDB" id="A0A0G4GTB2"/>
<feature type="region of interest" description="Disordered" evidence="2">
    <location>
        <begin position="802"/>
        <end position="964"/>
    </location>
</feature>
<sequence>MFPGRSTPGDFPTQGTSSVGWNRGVDFRGETGESSANANTFFAQAAGGGIAATSLQAQGGGVLSSHSNSRPSNVQSAASLLQDWMTIEDCLRAPCCGCVCRHLRMFPCTHVICASCFAQGYDEASGMVTCVLCFSRFESKSALKVHPLNAILEVFHSNPQLRPLIVQTLRGLADEEARGSSHTGPLTQLQTQQQTRSHQATASASAEMDPGGVPARHPSTGHSPSPFPPSAASPSAAWVEGNGNSSSHHQRFPFPPLPGPVPGMQTQIHDVDQNLAPQSVPTPLTFSSRQGGPVGGTSVGSVFPPPGFESRGPQQQQQASAQNQEQVVPVPPLQQATGGLAPPSSIPLHGVNWQPQHPSSYHPHRSAREEIAPPPAHTALTHSRWGPSDPPLLPGMQVMPVGGVPLPLSSCSPPEIIETQTPQQQQGHQAIQVDPAGGGGTSSSSSSAAQYPQTGVMVQHQLQHPPSASTSGYPPMHPPRSYPSNPISGAPHHPATQVALPTIPQVPAAAAPAALMGGQSQSQSTAVPPQTQQQQQQQHASLPPGLGEGPPELRHTDPMPYPVLPQQQQLQTGAGTPSYPLALPPTAHAFPHVENGSTDTVSGLPSASVPLHAYSSPHPTAFQALPGNPPAVPTPAGCSGFSDPVATVGLQQPPPPSSYAGGAGGSRVNMNSTATPPPTYATCSIHFQAPTSASAAGVFASLPAAAAEDPPRVAYPPPTALALSQAGGSLPLFAAPCSHSHSQQIAPHAPQQGAGRSLSRSSSGNPQQYSQVSAGGGTQQQTRGPAGGVHHRIAAAAASGGLSQMPIPASPFPPRQFIIGRGEGESGAVQSQQPAEPERASAFPLPPGLGERVHGGAGAGPGNVAAGRGRGRGSPPVSSSSDFLFVPPQSGQQQQQRGGGPVRRDRGGKGGGDTLRGGAEPGLGSVSASSSAVSAGGRVGLGDPLAEAREREREKGDADEDITFGPPGCNVFICDLPRWASEEDIRALMERRLASGPSSAGDGEAAEGGDAAVVSVSLYRHANGRSKNTGIVVLSSPEIALQAIREVTGTEMKLAPSDSRYTRDPEPPSKKITILPRKREIGVLLSHFPPGTVDDIAALRLSRKHNE</sequence>